<keyword evidence="1" id="KW-1133">Transmembrane helix</keyword>
<feature type="transmembrane region" description="Helical" evidence="1">
    <location>
        <begin position="108"/>
        <end position="127"/>
    </location>
</feature>
<dbReference type="EMBL" id="HBUE01252644">
    <property type="protein sequence ID" value="CAG6555052.1"/>
    <property type="molecule type" value="Transcribed_RNA"/>
</dbReference>
<dbReference type="EMBL" id="HBUE01065679">
    <property type="protein sequence ID" value="CAG6470603.1"/>
    <property type="molecule type" value="Transcribed_RNA"/>
</dbReference>
<evidence type="ECO:0000313" key="2">
    <source>
        <dbReference type="EMBL" id="CAG6470603.1"/>
    </source>
</evidence>
<reference evidence="2" key="1">
    <citation type="submission" date="2021-05" db="EMBL/GenBank/DDBJ databases">
        <authorList>
            <person name="Alioto T."/>
            <person name="Alioto T."/>
            <person name="Gomez Garrido J."/>
        </authorList>
    </citation>
    <scope>NUCLEOTIDE SEQUENCE</scope>
</reference>
<evidence type="ECO:0000256" key="1">
    <source>
        <dbReference type="SAM" id="Phobius"/>
    </source>
</evidence>
<sequence>MPSAADSVAQFRIRSLLSVQRSVMVDDRFFLASLISKLPSLSSIVFVSRLQLDRFSTLVASDAIDDTEIEISDRSVEKLSCDGERRMRCDTVRADGTPCWKLLAATRLALAVLLLLLLVTMAGQVLGDVICADAEFVLIILAAVEVVDVH</sequence>
<keyword evidence="1" id="KW-0472">Membrane</keyword>
<accession>A0A8D8B883</accession>
<name>A0A8D8B883_CULPI</name>
<dbReference type="EMBL" id="HBUE01147719">
    <property type="protein sequence ID" value="CAG6503793.1"/>
    <property type="molecule type" value="Transcribed_RNA"/>
</dbReference>
<proteinExistence type="predicted"/>
<dbReference type="AlphaFoldDB" id="A0A8D8B883"/>
<protein>
    <submittedName>
        <fullName evidence="2">(northern house mosquito) hypothetical protein</fullName>
    </submittedName>
</protein>
<keyword evidence="1" id="KW-0812">Transmembrane</keyword>
<organism evidence="2">
    <name type="scientific">Culex pipiens</name>
    <name type="common">House mosquito</name>
    <dbReference type="NCBI Taxonomy" id="7175"/>
    <lineage>
        <taxon>Eukaryota</taxon>
        <taxon>Metazoa</taxon>
        <taxon>Ecdysozoa</taxon>
        <taxon>Arthropoda</taxon>
        <taxon>Hexapoda</taxon>
        <taxon>Insecta</taxon>
        <taxon>Pterygota</taxon>
        <taxon>Neoptera</taxon>
        <taxon>Endopterygota</taxon>
        <taxon>Diptera</taxon>
        <taxon>Nematocera</taxon>
        <taxon>Culicoidea</taxon>
        <taxon>Culicidae</taxon>
        <taxon>Culicinae</taxon>
        <taxon>Culicini</taxon>
        <taxon>Culex</taxon>
        <taxon>Culex</taxon>
    </lineage>
</organism>